<evidence type="ECO:0000313" key="2">
    <source>
        <dbReference type="EMBL" id="KIO04188.1"/>
    </source>
</evidence>
<gene>
    <name evidence="2" type="ORF">M404DRAFT_9298</name>
</gene>
<dbReference type="EMBL" id="KN831972">
    <property type="protein sequence ID" value="KIO04188.1"/>
    <property type="molecule type" value="Genomic_DNA"/>
</dbReference>
<sequence length="122" mass="13660">MALKRPKWQAQTHHTSPHQKQLVTPAPSWHTFPIDPPTPAEEQEHMGRMMYGSPTPDELTLDFDYNDANFKHVGIEAQDISAVNLKRKHASLQIDGSECGSDFNAVNKEGDTMVEKEIVGAH</sequence>
<dbReference type="HOGENOM" id="CLU_2027683_0_0_1"/>
<proteinExistence type="predicted"/>
<evidence type="ECO:0000313" key="3">
    <source>
        <dbReference type="Proteomes" id="UP000054217"/>
    </source>
</evidence>
<protein>
    <submittedName>
        <fullName evidence="2">Uncharacterized protein</fullName>
    </submittedName>
</protein>
<dbReference type="AlphaFoldDB" id="A0A0C3J530"/>
<organism evidence="2 3">
    <name type="scientific">Pisolithus tinctorius Marx 270</name>
    <dbReference type="NCBI Taxonomy" id="870435"/>
    <lineage>
        <taxon>Eukaryota</taxon>
        <taxon>Fungi</taxon>
        <taxon>Dikarya</taxon>
        <taxon>Basidiomycota</taxon>
        <taxon>Agaricomycotina</taxon>
        <taxon>Agaricomycetes</taxon>
        <taxon>Agaricomycetidae</taxon>
        <taxon>Boletales</taxon>
        <taxon>Sclerodermatineae</taxon>
        <taxon>Pisolithaceae</taxon>
        <taxon>Pisolithus</taxon>
    </lineage>
</organism>
<dbReference type="InParanoid" id="A0A0C3J530"/>
<feature type="compositionally biased region" description="Polar residues" evidence="1">
    <location>
        <begin position="9"/>
        <end position="22"/>
    </location>
</feature>
<reference evidence="2 3" key="1">
    <citation type="submission" date="2014-04" db="EMBL/GenBank/DDBJ databases">
        <authorList>
            <consortium name="DOE Joint Genome Institute"/>
            <person name="Kuo A."/>
            <person name="Kohler A."/>
            <person name="Costa M.D."/>
            <person name="Nagy L.G."/>
            <person name="Floudas D."/>
            <person name="Copeland A."/>
            <person name="Barry K.W."/>
            <person name="Cichocki N."/>
            <person name="Veneault-Fourrey C."/>
            <person name="LaButti K."/>
            <person name="Lindquist E.A."/>
            <person name="Lipzen A."/>
            <person name="Lundell T."/>
            <person name="Morin E."/>
            <person name="Murat C."/>
            <person name="Sun H."/>
            <person name="Tunlid A."/>
            <person name="Henrissat B."/>
            <person name="Grigoriev I.V."/>
            <person name="Hibbett D.S."/>
            <person name="Martin F."/>
            <person name="Nordberg H.P."/>
            <person name="Cantor M.N."/>
            <person name="Hua S.X."/>
        </authorList>
    </citation>
    <scope>NUCLEOTIDE SEQUENCE [LARGE SCALE GENOMIC DNA]</scope>
    <source>
        <strain evidence="2 3">Marx 270</strain>
    </source>
</reference>
<reference evidence="3" key="2">
    <citation type="submission" date="2015-01" db="EMBL/GenBank/DDBJ databases">
        <title>Evolutionary Origins and Diversification of the Mycorrhizal Mutualists.</title>
        <authorList>
            <consortium name="DOE Joint Genome Institute"/>
            <consortium name="Mycorrhizal Genomics Consortium"/>
            <person name="Kohler A."/>
            <person name="Kuo A."/>
            <person name="Nagy L.G."/>
            <person name="Floudas D."/>
            <person name="Copeland A."/>
            <person name="Barry K.W."/>
            <person name="Cichocki N."/>
            <person name="Veneault-Fourrey C."/>
            <person name="LaButti K."/>
            <person name="Lindquist E.A."/>
            <person name="Lipzen A."/>
            <person name="Lundell T."/>
            <person name="Morin E."/>
            <person name="Murat C."/>
            <person name="Riley R."/>
            <person name="Ohm R."/>
            <person name="Sun H."/>
            <person name="Tunlid A."/>
            <person name="Henrissat B."/>
            <person name="Grigoriev I.V."/>
            <person name="Hibbett D.S."/>
            <person name="Martin F."/>
        </authorList>
    </citation>
    <scope>NUCLEOTIDE SEQUENCE [LARGE SCALE GENOMIC DNA]</scope>
    <source>
        <strain evidence="3">Marx 270</strain>
    </source>
</reference>
<feature type="region of interest" description="Disordered" evidence="1">
    <location>
        <begin position="1"/>
        <end position="42"/>
    </location>
</feature>
<keyword evidence="3" id="KW-1185">Reference proteome</keyword>
<dbReference type="Proteomes" id="UP000054217">
    <property type="component" value="Unassembled WGS sequence"/>
</dbReference>
<evidence type="ECO:0000256" key="1">
    <source>
        <dbReference type="SAM" id="MobiDB-lite"/>
    </source>
</evidence>
<accession>A0A0C3J530</accession>
<name>A0A0C3J530_PISTI</name>